<keyword evidence="4" id="KW-1185">Reference proteome</keyword>
<dbReference type="GO" id="GO:0006355">
    <property type="term" value="P:regulation of DNA-templated transcription"/>
    <property type="evidence" value="ECO:0007669"/>
    <property type="project" value="InterPro"/>
</dbReference>
<evidence type="ECO:0000256" key="1">
    <source>
        <dbReference type="ARBA" id="ARBA00023015"/>
    </source>
</evidence>
<keyword evidence="1" id="KW-0805">Transcription regulation</keyword>
<dbReference type="Proteomes" id="UP000548632">
    <property type="component" value="Unassembled WGS sequence"/>
</dbReference>
<evidence type="ECO:0000313" key="4">
    <source>
        <dbReference type="Proteomes" id="UP000548632"/>
    </source>
</evidence>
<dbReference type="AlphaFoldDB" id="A0A839HI26"/>
<keyword evidence="2" id="KW-0804">Transcription</keyword>
<dbReference type="SUPFAM" id="SSF46785">
    <property type="entry name" value="Winged helix' DNA-binding domain"/>
    <property type="match status" value="1"/>
</dbReference>
<organism evidence="3 4">
    <name type="scientific">Thiospirillum jenense</name>
    <dbReference type="NCBI Taxonomy" id="1653858"/>
    <lineage>
        <taxon>Bacteria</taxon>
        <taxon>Pseudomonadati</taxon>
        <taxon>Pseudomonadota</taxon>
        <taxon>Gammaproteobacteria</taxon>
        <taxon>Chromatiales</taxon>
        <taxon>Chromatiaceae</taxon>
        <taxon>Thiospirillum</taxon>
    </lineage>
</organism>
<dbReference type="InterPro" id="IPR006793">
    <property type="entry name" value="FaeA"/>
</dbReference>
<dbReference type="Pfam" id="PF04703">
    <property type="entry name" value="FaeA"/>
    <property type="match status" value="1"/>
</dbReference>
<sequence length="54" mass="6044">MFATVRTLITRLTTPHTESELAAVFGVSKAQMKLWLARLIAEGVIQKSGRPVRY</sequence>
<reference evidence="3 4" key="1">
    <citation type="journal article" date="2020" name="Arch. Microbiol.">
        <title>The genome sequence of the giant phototrophic gammaproteobacterium Thiospirillum jenense gives insight into its physiological properties and phylogenetic relationships.</title>
        <authorList>
            <person name="Imhoff J.F."/>
            <person name="Meyer T.E."/>
            <person name="Kyndt J.A."/>
        </authorList>
    </citation>
    <scope>NUCLEOTIDE SEQUENCE [LARGE SCALE GENOMIC DNA]</scope>
    <source>
        <strain evidence="3 4">DSM 216</strain>
    </source>
</reference>
<accession>A0A839HI26</accession>
<comment type="caution">
    <text evidence="3">The sequence shown here is derived from an EMBL/GenBank/DDBJ whole genome shotgun (WGS) entry which is preliminary data.</text>
</comment>
<dbReference type="EMBL" id="JABVCQ010000025">
    <property type="protein sequence ID" value="MBB1126766.1"/>
    <property type="molecule type" value="Genomic_DNA"/>
</dbReference>
<dbReference type="InterPro" id="IPR036388">
    <property type="entry name" value="WH-like_DNA-bd_sf"/>
</dbReference>
<dbReference type="Gene3D" id="1.10.10.10">
    <property type="entry name" value="Winged helix-like DNA-binding domain superfamily/Winged helix DNA-binding domain"/>
    <property type="match status" value="1"/>
</dbReference>
<evidence type="ECO:0000313" key="3">
    <source>
        <dbReference type="EMBL" id="MBB1126766.1"/>
    </source>
</evidence>
<gene>
    <name evidence="3" type="ORF">HUK38_11075</name>
</gene>
<evidence type="ECO:0000256" key="2">
    <source>
        <dbReference type="ARBA" id="ARBA00023163"/>
    </source>
</evidence>
<protein>
    <submittedName>
        <fullName evidence="3">Uncharacterized protein</fullName>
    </submittedName>
</protein>
<name>A0A839HI26_9GAMM</name>
<dbReference type="InterPro" id="IPR036390">
    <property type="entry name" value="WH_DNA-bd_sf"/>
</dbReference>
<proteinExistence type="predicted"/>